<name>A0ABR6NFC5_9SPHN</name>
<reference evidence="1 2" key="1">
    <citation type="submission" date="2020-08" db="EMBL/GenBank/DDBJ databases">
        <title>Exploring microbial biodiversity for novel pathways involved in the catabolism of aromatic compounds derived from lignin.</title>
        <authorList>
            <person name="Elkins J."/>
        </authorList>
    </citation>
    <scope>NUCLEOTIDE SEQUENCE [LARGE SCALE GENOMIC DNA]</scope>
    <source>
        <strain evidence="1 2">B1D3A</strain>
    </source>
</reference>
<sequence>MSNFIDNEDGQPNPVIASTHAFIQYKNTNICMDFRCDCGEQSHYDGDFADAVECPNCHQQWEMPQFIVPRKVCAGTYPGHVETIKVLVSEDDG</sequence>
<gene>
    <name evidence="1" type="ORF">HNP60_001940</name>
</gene>
<dbReference type="Proteomes" id="UP001138540">
    <property type="component" value="Unassembled WGS sequence"/>
</dbReference>
<proteinExistence type="predicted"/>
<comment type="caution">
    <text evidence="1">The sequence shown here is derived from an EMBL/GenBank/DDBJ whole genome shotgun (WGS) entry which is preliminary data.</text>
</comment>
<evidence type="ECO:0000313" key="2">
    <source>
        <dbReference type="Proteomes" id="UP001138540"/>
    </source>
</evidence>
<accession>A0ABR6NFC5</accession>
<evidence type="ECO:0000313" key="1">
    <source>
        <dbReference type="EMBL" id="MBB5985966.1"/>
    </source>
</evidence>
<dbReference type="EMBL" id="JACHKA010000001">
    <property type="protein sequence ID" value="MBB5985966.1"/>
    <property type="molecule type" value="Genomic_DNA"/>
</dbReference>
<dbReference type="RefSeq" id="WP_184152967.1">
    <property type="nucleotide sequence ID" value="NZ_JACHKA010000001.1"/>
</dbReference>
<organism evidence="1 2">
    <name type="scientific">Sphingobium lignivorans</name>
    <dbReference type="NCBI Taxonomy" id="2735886"/>
    <lineage>
        <taxon>Bacteria</taxon>
        <taxon>Pseudomonadati</taxon>
        <taxon>Pseudomonadota</taxon>
        <taxon>Alphaproteobacteria</taxon>
        <taxon>Sphingomonadales</taxon>
        <taxon>Sphingomonadaceae</taxon>
        <taxon>Sphingobium</taxon>
    </lineage>
</organism>
<protein>
    <submittedName>
        <fullName evidence="1">Uncharacterized protein</fullName>
    </submittedName>
</protein>
<keyword evidence="2" id="KW-1185">Reference proteome</keyword>